<feature type="transmembrane region" description="Helical" evidence="1">
    <location>
        <begin position="125"/>
        <end position="145"/>
    </location>
</feature>
<protein>
    <submittedName>
        <fullName evidence="2">Uncharacterized protein</fullName>
    </submittedName>
</protein>
<evidence type="ECO:0000313" key="3">
    <source>
        <dbReference type="Proteomes" id="UP001144341"/>
    </source>
</evidence>
<feature type="transmembrane region" description="Helical" evidence="1">
    <location>
        <begin position="99"/>
        <end position="119"/>
    </location>
</feature>
<dbReference type="RefSeq" id="WP_269414490.1">
    <property type="nucleotide sequence ID" value="NZ_JAPWGL010000001.1"/>
</dbReference>
<keyword evidence="1" id="KW-1133">Transmembrane helix</keyword>
<feature type="transmembrane region" description="Helical" evidence="1">
    <location>
        <begin position="189"/>
        <end position="210"/>
    </location>
</feature>
<evidence type="ECO:0000256" key="1">
    <source>
        <dbReference type="SAM" id="Phobius"/>
    </source>
</evidence>
<keyword evidence="1" id="KW-0472">Membrane</keyword>
<keyword evidence="1" id="KW-0812">Transmembrane</keyword>
<name>A0ABT4KWT8_9SPHI</name>
<sequence length="364" mass="42380">MLKLLINSLAKEFYQQHAGFFLVGIYILFGVVEPSQLIGYQKALLLAGISSPIGLAIVFISWLLYSLKAYFFIKQKLLQAKYDFVSETTALNIDTQLKLWLRLYLVILAPILIYVFLLIGLSFIYHLYLSIVSILIIFPALIYGLSWRTYQSLTFGFLKQERQIINFGFKFKKPFFSWPLFHLFNEQPLMLLMCKLLSLVFFKGMLWMFADIGNGIRVLLVAMLASILCHATLVFTLLKFDTEYLNFSKSLEISVYKRLLNWLLVFIIILVPEWIFLISASHFDLYSIANGFVFGLSGLIFLLTLSYIVKLNMDNYLKWLLFFFFASMWAILGHYYLLFCLALLVTCTLYYVMMFNKTDLKGIE</sequence>
<accession>A0ABT4KWT8</accession>
<feature type="transmembrane region" description="Helical" evidence="1">
    <location>
        <begin position="259"/>
        <end position="279"/>
    </location>
</feature>
<dbReference type="EMBL" id="JAPWGL010000001">
    <property type="protein sequence ID" value="MCZ4222692.1"/>
    <property type="molecule type" value="Genomic_DNA"/>
</dbReference>
<organism evidence="2 3">
    <name type="scientific">Pedobacter rhodius</name>
    <dbReference type="NCBI Taxonomy" id="3004098"/>
    <lineage>
        <taxon>Bacteria</taxon>
        <taxon>Pseudomonadati</taxon>
        <taxon>Bacteroidota</taxon>
        <taxon>Sphingobacteriia</taxon>
        <taxon>Sphingobacteriales</taxon>
        <taxon>Sphingobacteriaceae</taxon>
        <taxon>Pedobacter</taxon>
    </lineage>
</organism>
<feature type="transmembrane region" description="Helical" evidence="1">
    <location>
        <begin position="216"/>
        <end position="238"/>
    </location>
</feature>
<proteinExistence type="predicted"/>
<gene>
    <name evidence="2" type="ORF">O0931_05220</name>
</gene>
<dbReference type="Proteomes" id="UP001144341">
    <property type="component" value="Unassembled WGS sequence"/>
</dbReference>
<reference evidence="2" key="1">
    <citation type="submission" date="2022-12" db="EMBL/GenBank/DDBJ databases">
        <title>Genome sequence of SJ11.</title>
        <authorList>
            <person name="Woo H."/>
        </authorList>
    </citation>
    <scope>NUCLEOTIDE SEQUENCE</scope>
    <source>
        <strain evidence="2">SJ11</strain>
    </source>
</reference>
<evidence type="ECO:0000313" key="2">
    <source>
        <dbReference type="EMBL" id="MCZ4222692.1"/>
    </source>
</evidence>
<feature type="transmembrane region" description="Helical" evidence="1">
    <location>
        <begin position="44"/>
        <end position="65"/>
    </location>
</feature>
<feature type="transmembrane region" description="Helical" evidence="1">
    <location>
        <begin position="12"/>
        <end position="32"/>
    </location>
</feature>
<keyword evidence="3" id="KW-1185">Reference proteome</keyword>
<comment type="caution">
    <text evidence="2">The sequence shown here is derived from an EMBL/GenBank/DDBJ whole genome shotgun (WGS) entry which is preliminary data.</text>
</comment>
<feature type="transmembrane region" description="Helical" evidence="1">
    <location>
        <begin position="285"/>
        <end position="308"/>
    </location>
</feature>
<feature type="transmembrane region" description="Helical" evidence="1">
    <location>
        <begin position="320"/>
        <end position="353"/>
    </location>
</feature>